<proteinExistence type="predicted"/>
<dbReference type="InterPro" id="IPR050807">
    <property type="entry name" value="TransReg_Diox_bact_type"/>
</dbReference>
<dbReference type="Proteomes" id="UP000285317">
    <property type="component" value="Chromosome"/>
</dbReference>
<evidence type="ECO:0000256" key="1">
    <source>
        <dbReference type="ARBA" id="ARBA00023015"/>
    </source>
</evidence>
<dbReference type="SMART" id="SM00530">
    <property type="entry name" value="HTH_XRE"/>
    <property type="match status" value="1"/>
</dbReference>
<organism evidence="5 6">
    <name type="scientific">Rathayibacter festucae DSM 15932</name>
    <dbReference type="NCBI Taxonomy" id="1328866"/>
    <lineage>
        <taxon>Bacteria</taxon>
        <taxon>Bacillati</taxon>
        <taxon>Actinomycetota</taxon>
        <taxon>Actinomycetes</taxon>
        <taxon>Micrococcales</taxon>
        <taxon>Microbacteriaceae</taxon>
        <taxon>Rathayibacter</taxon>
    </lineage>
</organism>
<sequence>MRTPEPSAVLAHVGSNLRRARLEAGLSQAALAELSGISRRTIVNVEAGEANISLTGVDRLAIALGSSFTALVSAPGSVPAAIDEVAWRGEDAESVAVLLASVPARTEAQLWTWTLGPGDRYQAQPDPDGWHEILLVTAGALLLEREGEPDLRLAAGQHVAFSTARRYAYVNAAPDETATFTRIVVS</sequence>
<gene>
    <name evidence="5" type="ORF">C1I64_14315</name>
</gene>
<dbReference type="CDD" id="cd00093">
    <property type="entry name" value="HTH_XRE"/>
    <property type="match status" value="1"/>
</dbReference>
<dbReference type="RefSeq" id="WP_127887649.1">
    <property type="nucleotide sequence ID" value="NZ_CP028137.1"/>
</dbReference>
<dbReference type="GO" id="GO:0005829">
    <property type="term" value="C:cytosol"/>
    <property type="evidence" value="ECO:0007669"/>
    <property type="project" value="TreeGrafter"/>
</dbReference>
<dbReference type="Pfam" id="PF01381">
    <property type="entry name" value="HTH_3"/>
    <property type="match status" value="1"/>
</dbReference>
<evidence type="ECO:0000259" key="4">
    <source>
        <dbReference type="PROSITE" id="PS50943"/>
    </source>
</evidence>
<keyword evidence="3" id="KW-0804">Transcription</keyword>
<reference evidence="5 6" key="1">
    <citation type="submission" date="2018-03" db="EMBL/GenBank/DDBJ databases">
        <title>Bacteriophage NCPPB3778 and a type I-E CRISPR drive the evolution of the US Biological Select Agent, Rathayibacter toxicus.</title>
        <authorList>
            <person name="Davis E.W.II."/>
            <person name="Tabima J.F."/>
            <person name="Weisberg A.J."/>
            <person name="Dantas Lopes L."/>
            <person name="Wiseman M.S."/>
            <person name="Wiseman M.S."/>
            <person name="Pupko T."/>
            <person name="Belcher M.S."/>
            <person name="Sechler A.J."/>
            <person name="Tancos M.A."/>
            <person name="Schroeder B.K."/>
            <person name="Murray T.D."/>
            <person name="Luster D.G."/>
            <person name="Schneider W.L."/>
            <person name="Rogers E."/>
            <person name="Andreote F.D."/>
            <person name="Grunwald N.J."/>
            <person name="Putnam M.L."/>
            <person name="Chang J.H."/>
        </authorList>
    </citation>
    <scope>NUCLEOTIDE SEQUENCE [LARGE SCALE GENOMIC DNA]</scope>
    <source>
        <strain evidence="5 6">DSM 15932</strain>
    </source>
</reference>
<dbReference type="InterPro" id="IPR014710">
    <property type="entry name" value="RmlC-like_jellyroll"/>
</dbReference>
<dbReference type="InterPro" id="IPR011051">
    <property type="entry name" value="RmlC_Cupin_sf"/>
</dbReference>
<keyword evidence="2" id="KW-0238">DNA-binding</keyword>
<dbReference type="InterPro" id="IPR010982">
    <property type="entry name" value="Lambda_DNA-bd_dom_sf"/>
</dbReference>
<evidence type="ECO:0000256" key="3">
    <source>
        <dbReference type="ARBA" id="ARBA00023163"/>
    </source>
</evidence>
<evidence type="ECO:0000256" key="2">
    <source>
        <dbReference type="ARBA" id="ARBA00023125"/>
    </source>
</evidence>
<dbReference type="AlphaFoldDB" id="A0A3Q9UYX0"/>
<keyword evidence="1" id="KW-0805">Transcription regulation</keyword>
<dbReference type="GO" id="GO:0003700">
    <property type="term" value="F:DNA-binding transcription factor activity"/>
    <property type="evidence" value="ECO:0007669"/>
    <property type="project" value="TreeGrafter"/>
</dbReference>
<evidence type="ECO:0000313" key="6">
    <source>
        <dbReference type="Proteomes" id="UP000285317"/>
    </source>
</evidence>
<feature type="domain" description="HTH cro/C1-type" evidence="4">
    <location>
        <begin position="17"/>
        <end position="71"/>
    </location>
</feature>
<dbReference type="PANTHER" id="PTHR46797:SF23">
    <property type="entry name" value="HTH-TYPE TRANSCRIPTIONAL REGULATOR SUTR"/>
    <property type="match status" value="1"/>
</dbReference>
<dbReference type="SUPFAM" id="SSF47413">
    <property type="entry name" value="lambda repressor-like DNA-binding domains"/>
    <property type="match status" value="1"/>
</dbReference>
<evidence type="ECO:0000313" key="5">
    <source>
        <dbReference type="EMBL" id="AZZ53093.1"/>
    </source>
</evidence>
<dbReference type="GO" id="GO:0003677">
    <property type="term" value="F:DNA binding"/>
    <property type="evidence" value="ECO:0007669"/>
    <property type="project" value="UniProtKB-KW"/>
</dbReference>
<dbReference type="PROSITE" id="PS50943">
    <property type="entry name" value="HTH_CROC1"/>
    <property type="match status" value="1"/>
</dbReference>
<protein>
    <submittedName>
        <fullName evidence="5">Cro/Cl family transcriptional regulator</fullName>
    </submittedName>
</protein>
<name>A0A3Q9UYX0_9MICO</name>
<dbReference type="SUPFAM" id="SSF51182">
    <property type="entry name" value="RmlC-like cupins"/>
    <property type="match status" value="1"/>
</dbReference>
<accession>A0A3Q9UYX0</accession>
<dbReference type="Gene3D" id="1.10.260.40">
    <property type="entry name" value="lambda repressor-like DNA-binding domains"/>
    <property type="match status" value="1"/>
</dbReference>
<dbReference type="InterPro" id="IPR001387">
    <property type="entry name" value="Cro/C1-type_HTH"/>
</dbReference>
<dbReference type="PANTHER" id="PTHR46797">
    <property type="entry name" value="HTH-TYPE TRANSCRIPTIONAL REGULATOR"/>
    <property type="match status" value="1"/>
</dbReference>
<dbReference type="EMBL" id="CP028137">
    <property type="protein sequence ID" value="AZZ53093.1"/>
    <property type="molecule type" value="Genomic_DNA"/>
</dbReference>
<dbReference type="KEGG" id="rfs:C1I64_14315"/>
<dbReference type="Gene3D" id="2.60.120.10">
    <property type="entry name" value="Jelly Rolls"/>
    <property type="match status" value="1"/>
</dbReference>